<accession>A0ABV1D6I1</accession>
<evidence type="ECO:0000256" key="5">
    <source>
        <dbReference type="SAM" id="SignalP"/>
    </source>
</evidence>
<comment type="caution">
    <text evidence="7">The sequence shown here is derived from an EMBL/GenBank/DDBJ whole genome shotgun (WGS) entry which is preliminary data.</text>
</comment>
<feature type="compositionally biased region" description="Basic and acidic residues" evidence="4">
    <location>
        <begin position="48"/>
        <end position="67"/>
    </location>
</feature>
<dbReference type="InterPro" id="IPR028082">
    <property type="entry name" value="Peripla_BP_I"/>
</dbReference>
<evidence type="ECO:0000313" key="7">
    <source>
        <dbReference type="EMBL" id="MEQ2425343.1"/>
    </source>
</evidence>
<dbReference type="PANTHER" id="PTHR46847:SF1">
    <property type="entry name" value="D-ALLOSE-BINDING PERIPLASMIC PROTEIN-RELATED"/>
    <property type="match status" value="1"/>
</dbReference>
<dbReference type="Pfam" id="PF13407">
    <property type="entry name" value="Peripla_BP_4"/>
    <property type="match status" value="1"/>
</dbReference>
<feature type="chain" id="PRO_5045334975" evidence="5">
    <location>
        <begin position="31"/>
        <end position="358"/>
    </location>
</feature>
<dbReference type="SUPFAM" id="SSF53822">
    <property type="entry name" value="Periplasmic binding protein-like I"/>
    <property type="match status" value="1"/>
</dbReference>
<dbReference type="RefSeq" id="WP_349118163.1">
    <property type="nucleotide sequence ID" value="NZ_JBBMFM010000030.1"/>
</dbReference>
<organism evidence="7 8">
    <name type="scientific">Enterocloster hominis</name>
    <name type="common">ex Hitch et al. 2024</name>
    <dbReference type="NCBI Taxonomy" id="1917870"/>
    <lineage>
        <taxon>Bacteria</taxon>
        <taxon>Bacillati</taxon>
        <taxon>Bacillota</taxon>
        <taxon>Clostridia</taxon>
        <taxon>Lachnospirales</taxon>
        <taxon>Lachnospiraceae</taxon>
        <taxon>Enterocloster</taxon>
    </lineage>
</organism>
<dbReference type="PANTHER" id="PTHR46847">
    <property type="entry name" value="D-ALLOSE-BINDING PERIPLASMIC PROTEIN-RELATED"/>
    <property type="match status" value="1"/>
</dbReference>
<dbReference type="InterPro" id="IPR025997">
    <property type="entry name" value="SBP_2_dom"/>
</dbReference>
<feature type="region of interest" description="Disordered" evidence="4">
    <location>
        <begin position="30"/>
        <end position="67"/>
    </location>
</feature>
<dbReference type="CDD" id="cd01536">
    <property type="entry name" value="PBP1_ABC_sugar_binding-like"/>
    <property type="match status" value="1"/>
</dbReference>
<evidence type="ECO:0000256" key="1">
    <source>
        <dbReference type="ARBA" id="ARBA00004196"/>
    </source>
</evidence>
<dbReference type="Proteomes" id="UP001454086">
    <property type="component" value="Unassembled WGS sequence"/>
</dbReference>
<feature type="compositionally biased region" description="Low complexity" evidence="4">
    <location>
        <begin position="30"/>
        <end position="47"/>
    </location>
</feature>
<proteinExistence type="inferred from homology"/>
<dbReference type="Gene3D" id="3.40.50.2300">
    <property type="match status" value="2"/>
</dbReference>
<evidence type="ECO:0000313" key="8">
    <source>
        <dbReference type="Proteomes" id="UP001454086"/>
    </source>
</evidence>
<feature type="signal peptide" evidence="5">
    <location>
        <begin position="1"/>
        <end position="30"/>
    </location>
</feature>
<protein>
    <submittedName>
        <fullName evidence="7">Sugar ABC transporter substrate-binding protein</fullName>
    </submittedName>
</protein>
<keyword evidence="8" id="KW-1185">Reference proteome</keyword>
<comment type="similarity">
    <text evidence="2">Belongs to the bacterial solute-binding protein 2 family.</text>
</comment>
<reference evidence="7 8" key="1">
    <citation type="submission" date="2024-03" db="EMBL/GenBank/DDBJ databases">
        <title>Human intestinal bacterial collection.</title>
        <authorList>
            <person name="Pauvert C."/>
            <person name="Hitch T.C.A."/>
            <person name="Clavel T."/>
        </authorList>
    </citation>
    <scope>NUCLEOTIDE SEQUENCE [LARGE SCALE GENOMIC DNA]</scope>
    <source>
        <strain evidence="7 8">CLA-SR-H021</strain>
    </source>
</reference>
<dbReference type="PROSITE" id="PS51257">
    <property type="entry name" value="PROKAR_LIPOPROTEIN"/>
    <property type="match status" value="1"/>
</dbReference>
<sequence>MRRTVKRAVAVGMACVMAAGLAGCTGSANATKAPETTAAPATEAPNTEEAKTEGESSGEETKAAETTGEKKDYKIAVLLPGPTGYFVATKEGVDAAAAEYGVTIEYADAQWDASKQLAQAEDFMVKGVDLIALCCVDSGSGEKIVKSAQESDIPVLAFTNAIGSEETGEYAGLVSYVGQNEVNTGAVTGEIAKNLLGGDGGKAILIEGVPGTTPQINRKKGLEQALEGSNIEIIYNQTSNWEKEQALKIVEDLIQKKMEFNVVICQDDNSATGAGQALKEAGMKEDVKVIGLGGSKDGLQAVKDGVIDGTTYMSAVEEGHLAIETSVKYLNGEKVEPVTEIRQVEVNKDNVDTFKGEW</sequence>
<dbReference type="EMBL" id="JBBMFM010000030">
    <property type="protein sequence ID" value="MEQ2425343.1"/>
    <property type="molecule type" value="Genomic_DNA"/>
</dbReference>
<evidence type="ECO:0000256" key="2">
    <source>
        <dbReference type="ARBA" id="ARBA00007639"/>
    </source>
</evidence>
<evidence type="ECO:0000259" key="6">
    <source>
        <dbReference type="Pfam" id="PF13407"/>
    </source>
</evidence>
<feature type="domain" description="Periplasmic binding protein" evidence="6">
    <location>
        <begin position="76"/>
        <end position="334"/>
    </location>
</feature>
<comment type="subcellular location">
    <subcellularLocation>
        <location evidence="1">Cell envelope</location>
    </subcellularLocation>
</comment>
<evidence type="ECO:0000256" key="4">
    <source>
        <dbReference type="SAM" id="MobiDB-lite"/>
    </source>
</evidence>
<keyword evidence="3 5" id="KW-0732">Signal</keyword>
<name>A0ABV1D6I1_9FIRM</name>
<gene>
    <name evidence="7" type="ORF">WMQ36_10200</name>
</gene>
<evidence type="ECO:0000256" key="3">
    <source>
        <dbReference type="ARBA" id="ARBA00022729"/>
    </source>
</evidence>